<accession>A0A7D7F2E0</accession>
<dbReference type="EC" id="2.7.7.88" evidence="4"/>
<dbReference type="InterPro" id="IPR039530">
    <property type="entry name" value="L_methyltransferase_rhabdo"/>
</dbReference>
<evidence type="ECO:0000259" key="28">
    <source>
        <dbReference type="PROSITE" id="PS51590"/>
    </source>
</evidence>
<evidence type="ECO:0000256" key="12">
    <source>
        <dbReference type="ARBA" id="ARBA00022801"/>
    </source>
</evidence>
<keyword evidence="10" id="KW-0548">Nucleotidyltransferase</keyword>
<protein>
    <recommendedName>
        <fullName evidence="23">Replicase</fullName>
        <ecNumber evidence="21">2.1.1.375</ecNumber>
        <ecNumber evidence="3">2.7.7.48</ecNumber>
        <ecNumber evidence="4">2.7.7.88</ecNumber>
    </recommendedName>
    <alternativeName>
        <fullName evidence="22">Transcriptase</fullName>
    </alternativeName>
</protein>
<comment type="catalytic activity">
    <reaction evidence="19">
        <text>a 5'-end triphospho-adenylyl-adenylyl-cytidylyl-adenosine in mRNA + GDP + H(+) = a 5'-end (5'-triphosphoguanosine)-adenylyl-adenylyl-cytidylyl-adenosine in mRNA + diphosphate</text>
        <dbReference type="Rhea" id="RHEA:65436"/>
        <dbReference type="Rhea" id="RHEA-COMP:16797"/>
        <dbReference type="Rhea" id="RHEA-COMP:16799"/>
        <dbReference type="ChEBI" id="CHEBI:15378"/>
        <dbReference type="ChEBI" id="CHEBI:33019"/>
        <dbReference type="ChEBI" id="CHEBI:58189"/>
        <dbReference type="ChEBI" id="CHEBI:156484"/>
        <dbReference type="ChEBI" id="CHEBI:156503"/>
        <dbReference type="EC" id="2.7.7.88"/>
    </reaction>
</comment>
<evidence type="ECO:0000256" key="22">
    <source>
        <dbReference type="ARBA" id="ARBA00030436"/>
    </source>
</evidence>
<comment type="catalytic activity">
    <reaction evidence="25">
        <text>a 5'-end (5'-triphosphoguanosine)-adenylyl-adenylyl-cytidylyl-adenosine in mRNA + 2 S-adenosyl-L-methionine = a 5'-end (N(7)-methyl 5'-triphosphoguanosine)-(2'-O-methyladenylyl)-adenylyl-cytidylyl-adenosine in mRNA + 2 S-adenosyl-L-homocysteine + H(+)</text>
        <dbReference type="Rhea" id="RHEA:65376"/>
        <dbReference type="Rhea" id="RHEA-COMP:16797"/>
        <dbReference type="Rhea" id="RHEA-COMP:16798"/>
        <dbReference type="ChEBI" id="CHEBI:15378"/>
        <dbReference type="ChEBI" id="CHEBI:57856"/>
        <dbReference type="ChEBI" id="CHEBI:59789"/>
        <dbReference type="ChEBI" id="CHEBI:156483"/>
        <dbReference type="ChEBI" id="CHEBI:156484"/>
        <dbReference type="EC" id="2.1.1.375"/>
    </reaction>
</comment>
<organism evidence="29">
    <name type="scientific">Hemipteran rhabdo-related virus OKIAV30</name>
    <dbReference type="NCBI Taxonomy" id="2746291"/>
    <lineage>
        <taxon>Viruses</taxon>
        <taxon>Riboviria</taxon>
        <taxon>Orthornavirae</taxon>
        <taxon>Negarnaviricota</taxon>
        <taxon>Haploviricotina</taxon>
        <taxon>Monjiviricetes</taxon>
        <taxon>Mononegavirales</taxon>
        <taxon>Rhabdoviridae</taxon>
    </lineage>
</organism>
<feature type="domain" description="Mononegavirus-type SAM-dependent 2'-O-MTase" evidence="28">
    <location>
        <begin position="1700"/>
        <end position="1894"/>
    </location>
</feature>
<evidence type="ECO:0000256" key="8">
    <source>
        <dbReference type="ARBA" id="ARBA00022679"/>
    </source>
</evidence>
<keyword evidence="5 29" id="KW-0696">RNA-directed RNA polymerase</keyword>
<evidence type="ECO:0000256" key="7">
    <source>
        <dbReference type="ARBA" id="ARBA00022664"/>
    </source>
</evidence>
<evidence type="ECO:0000313" key="29">
    <source>
        <dbReference type="EMBL" id="QMP81799.1"/>
    </source>
</evidence>
<comment type="catalytic activity">
    <reaction evidence="24">
        <text>a 5'-end (5'-triphosphoguanosine)-adenylyl-adenylyl-cytidylyl-adenosine in mRNA + S-adenosyl-L-methionine = a 5'-end (5'-triphosphoguanosine)-(2'-O-methyladenylyl)-adenylyl-cytidylyl-adenosine in mRNA + S-adenosyl-L-homocysteine + H(+)</text>
        <dbReference type="Rhea" id="RHEA:65380"/>
        <dbReference type="Rhea" id="RHEA-COMP:16797"/>
        <dbReference type="Rhea" id="RHEA-COMP:16801"/>
        <dbReference type="ChEBI" id="CHEBI:15378"/>
        <dbReference type="ChEBI" id="CHEBI:57856"/>
        <dbReference type="ChEBI" id="CHEBI:59789"/>
        <dbReference type="ChEBI" id="CHEBI:156482"/>
        <dbReference type="ChEBI" id="CHEBI:156484"/>
    </reaction>
</comment>
<dbReference type="EMBL" id="MT153400">
    <property type="protein sequence ID" value="QMP81799.1"/>
    <property type="molecule type" value="Viral_cRNA"/>
</dbReference>
<dbReference type="InterPro" id="IPR026890">
    <property type="entry name" value="Mononeg_mRNAcap"/>
</dbReference>
<keyword evidence="15" id="KW-0693">Viral RNA replication</keyword>
<evidence type="ECO:0000256" key="24">
    <source>
        <dbReference type="ARBA" id="ARBA00047332"/>
    </source>
</evidence>
<evidence type="ECO:0000256" key="13">
    <source>
        <dbReference type="ARBA" id="ARBA00022840"/>
    </source>
</evidence>
<dbReference type="GO" id="GO:0004482">
    <property type="term" value="F:mRNA 5'-cap (guanine-N7-)-methyltransferase activity"/>
    <property type="evidence" value="ECO:0007669"/>
    <property type="project" value="InterPro"/>
</dbReference>
<dbReference type="GO" id="GO:0044423">
    <property type="term" value="C:virion component"/>
    <property type="evidence" value="ECO:0007669"/>
    <property type="project" value="UniProtKB-KW"/>
</dbReference>
<dbReference type="Pfam" id="PF14314">
    <property type="entry name" value="Methyltrans_Mon_2nd"/>
    <property type="match status" value="1"/>
</dbReference>
<dbReference type="InterPro" id="IPR014023">
    <property type="entry name" value="Mononeg_RNA_pol_cat"/>
</dbReference>
<keyword evidence="14" id="KW-0946">Virion</keyword>
<evidence type="ECO:0000256" key="19">
    <source>
        <dbReference type="ARBA" id="ARBA00024494"/>
    </source>
</evidence>
<evidence type="ECO:0000256" key="16">
    <source>
        <dbReference type="ARBA" id="ARBA00023042"/>
    </source>
</evidence>
<proteinExistence type="predicted"/>
<evidence type="ECO:0000256" key="23">
    <source>
        <dbReference type="ARBA" id="ARBA00031012"/>
    </source>
</evidence>
<keyword evidence="18" id="KW-0511">Multifunctional enzyme</keyword>
<evidence type="ECO:0000256" key="15">
    <source>
        <dbReference type="ARBA" id="ARBA00022953"/>
    </source>
</evidence>
<keyword evidence="13" id="KW-0067">ATP-binding</keyword>
<evidence type="ECO:0000256" key="4">
    <source>
        <dbReference type="ARBA" id="ARBA00012582"/>
    </source>
</evidence>
<evidence type="ECO:0000256" key="18">
    <source>
        <dbReference type="ARBA" id="ARBA00023268"/>
    </source>
</evidence>
<keyword evidence="7" id="KW-0507">mRNA processing</keyword>
<dbReference type="InterPro" id="IPR025786">
    <property type="entry name" value="Mononega_L_MeTrfase"/>
</dbReference>
<evidence type="ECO:0000256" key="5">
    <source>
        <dbReference type="ARBA" id="ARBA00022484"/>
    </source>
</evidence>
<dbReference type="EC" id="2.7.7.48" evidence="3"/>
<evidence type="ECO:0000256" key="26">
    <source>
        <dbReference type="ARBA" id="ARBA00048548"/>
    </source>
</evidence>
<evidence type="ECO:0000256" key="11">
    <source>
        <dbReference type="ARBA" id="ARBA00022741"/>
    </source>
</evidence>
<evidence type="ECO:0000259" key="27">
    <source>
        <dbReference type="PROSITE" id="PS50526"/>
    </source>
</evidence>
<comment type="catalytic activity">
    <reaction evidence="26">
        <text>GTP + H2O = GDP + phosphate + H(+)</text>
        <dbReference type="Rhea" id="RHEA:19669"/>
        <dbReference type="ChEBI" id="CHEBI:15377"/>
        <dbReference type="ChEBI" id="CHEBI:15378"/>
        <dbReference type="ChEBI" id="CHEBI:37565"/>
        <dbReference type="ChEBI" id="CHEBI:43474"/>
        <dbReference type="ChEBI" id="CHEBI:58189"/>
    </reaction>
</comment>
<comment type="catalytic activity">
    <reaction evidence="20">
        <text>a 5'-end (5'-triphosphoguanosine)-(2'-O-methyladenylyl)-adenylyl-cytidylyl-adenosine in mRNA + S-adenosyl-L-methionine = a 5'-end (N(7)-methyl 5'-triphosphoguanosine)-(2'-O-methyladenylyl)-adenylyl-cytidylyl-adenosine in mRNA + S-adenosyl-L-homocysteine</text>
        <dbReference type="Rhea" id="RHEA:65440"/>
        <dbReference type="Rhea" id="RHEA-COMP:16798"/>
        <dbReference type="Rhea" id="RHEA-COMP:16801"/>
        <dbReference type="ChEBI" id="CHEBI:57856"/>
        <dbReference type="ChEBI" id="CHEBI:59789"/>
        <dbReference type="ChEBI" id="CHEBI:156482"/>
        <dbReference type="ChEBI" id="CHEBI:156483"/>
    </reaction>
</comment>
<dbReference type="GO" id="GO:0016787">
    <property type="term" value="F:hydrolase activity"/>
    <property type="evidence" value="ECO:0007669"/>
    <property type="project" value="UniProtKB-KW"/>
</dbReference>
<comment type="subcellular location">
    <subcellularLocation>
        <location evidence="1">Host cytoplasm</location>
    </subcellularLocation>
    <subcellularLocation>
        <location evidence="2">Virion</location>
    </subcellularLocation>
</comment>
<sequence>MNMDFAEGELLRKERFLGNTHLDSPLQYGNQRKALRLLPGGRRFLFQEWKIIQEHFNAYMKPDQLDFNGLMNHLEQKSLPNIPLNLQKLLRLQVKCMEKNVDIQKDMVSKLSSSEEVQWSGLKNSTDPKLQRYFFLKQIFGVGAILSASGPVSTKFKEEARKNPAYQWWNHLGKGVYSFELYGFHMAVGPNLSFFQWPTGEYWLADRNHFIMISDLLSQRFLLQLVALIASENDLLNYPTVEDLSFVYEWGDKLIDNLGNSGFQLVSLWESLCLGVLMEQTPDPICDNRKFLLRMSQEFCEAPVDMDNKHEYLQVMLTFLRGKFYEHPHKISQLYGLFRIWGHPTINGVTAAAKLQSSACKHRAINYVVIDKILCKFKEKFCLNYYKKHKTWPSLLIEEHSTGYLCSQIQLNRRVDIRHKDYELMDWSYISSDVTFSIDPKFNLGELISDKALSHVKTLLEYEINLGSIGRSEDRAVLVQWLHSTLQDPIAFLLDVDLNGFSEEDQVTGAYPKEQENKAEARLFGLLTLRKRMYVVLTEALIAEYILKYFPEITMMDDEITLIKKMHQATDSKRSKNRGITKSVHLSFDFQKWNSNMRKEETLGIFHFIDGLFGFSNCIARTHEMFHPGFIYIADSVILPELNDEGHLKTSSICWDNHYGGIEGLRQKGWTLFTIILIELCADELDLSYELMGQGDNQVLKLNFSSDLTDPYIKHRVAEFLRQFDKLLETIGPPLKLEETWSSSNLYVYGKYIILNGTPLPMSLKRICKMTSLSNEGIPTLESALSSITANASAALSRDTNLLLIFSIYSFSLAETYNSHLDFSPTCKSGLHNTMRREYLKFRIPKQARSTEVKCLPMPILKPFVTNWNSDYIIALMLFTRALGGYPIQLLNMFLTRGFPDPVTNSIAGIKQIYPKTQGNLRIMIENIMSGDLDSEVRPIMLCQDPTSINWIHPSGPGEQIKRTIFNALPTFQWIRNPVFKNYLESASQDQTELANYLYLMDPLMPRLCKEVLAATVVGSSYDSISRITKTNTMVKILNNENIALRSLVVKSEKNYYNSVQVRLLMRGSHIWEPDLCATWLADYWRTTGWGKQVIGSTVAAPIEAFKGTVTNGEQCFMHQEIPNNQGYILAKTIDGFQEGKQEGWPFCGPILPYLGSNTVEKVQSHGKMMAANVPNMAKTALKLQNTIGWICERGSNLANLLQSLLSAISDIDPNLLAPPKESISGSAVHRFQDRSTTHGGSLPILFTPATYIYLSTNSLVEYAKGTTNVNLHFQALLCSIITSINEVPGSINNSAISYHIHTDCVRCITAIYDGLLDIKVAPTKVLIPREPEQSWNFFPEIKNLLKDGKIIPIITPLDIDDSPGLIANRFHNFLSFDCITQMTSELNKIISRKMLSTKNQTSDIDHYSRLPVGLSFKVNMKKLLPYLLLRIIGLFSLERDVSHSLISNIFLKKLDERLRNLPVSVFLPLTSLFSDKGRVYELTQSPYFVIPILEPFYTEIHLATMCKQAILQLFNSWLQSEHPSSLIPKINITREGSRIDQHPLFLHLIRKALIDQIEGRYCSLEDREMVYELILTLSSPSYREMGYRTPLSELIPYHKLSRNIRHQLEFTPLIQQLLLFQYGYSEESVDYIGKLMPTESLQLSENISKIKFDLPNAVHSLAIVRRENLSITKQRVRLKIPNFSDVPENHKIDYTRSEMTSTFPTTASYKLLSVLNYLKPDLDDHPIANLGDGAGGFTLTCLRSFLSNNCFFNTKMDIGDYPSHSITAYVPPALIPFPNLQQRLIRTDLTTEIKNNLSDPNYSYWLSSIIPRFSLITCDAEGNLDDLSVEVKIAHQVFTLGLLTQAEFLIHKSYLSSQQVFSIILTMACNIYAQVNVMRSIFSTKGNSEVYLVCRGLNNTTYNHPTIEWISRNVLELEGYIPSDQILQRLRMDRIDWQVQELEITGMYTRSLLSPWTSIATAASLTLFLDHLNLTLGSEYKFPEDFWKDMNVRRQPGRYGGLKRSTNLLITTMSTIYLRKIAISYLACLYLVDSQYSNLAESSASYLYVYKTYEKGWGFCVAEVNTESMRKGDLKIPIRQLLQNHQYLAVLRLLMMQKDRIKITKTKSLKMNGTMDSIFQKNKYISSHDRTGIGLKYLPVDKQLHKDLFHGFPEGVKLNTSRIFSHALPGIKTGNLTVLNRRVFT</sequence>
<dbReference type="PROSITE" id="PS50526">
    <property type="entry name" value="RDRP_SSRNA_NEG_NONSEG"/>
    <property type="match status" value="1"/>
</dbReference>
<evidence type="ECO:0000256" key="3">
    <source>
        <dbReference type="ARBA" id="ARBA00012494"/>
    </source>
</evidence>
<evidence type="ECO:0000256" key="25">
    <source>
        <dbReference type="ARBA" id="ARBA00047370"/>
    </source>
</evidence>
<keyword evidence="8" id="KW-0808">Transferase</keyword>
<evidence type="ECO:0000256" key="14">
    <source>
        <dbReference type="ARBA" id="ARBA00022844"/>
    </source>
</evidence>
<evidence type="ECO:0000256" key="17">
    <source>
        <dbReference type="ARBA" id="ARBA00023200"/>
    </source>
</evidence>
<dbReference type="Pfam" id="PF14318">
    <property type="entry name" value="Mononeg_mRNAcap"/>
    <property type="match status" value="1"/>
</dbReference>
<reference evidence="29" key="1">
    <citation type="journal article" date="2019" name="PLoS Pathog.">
        <title>Re-assessing the diversity of negative strand RNA viruses in insects.</title>
        <authorList>
            <person name="Kafer S."/>
            <person name="Paraskevopoulou S."/>
            <person name="Zirkel F."/>
            <person name="Wieseke N."/>
            <person name="Donath A."/>
            <person name="Petersen M."/>
            <person name="Jones T.C."/>
            <person name="Liu S."/>
            <person name="Zhou X."/>
            <person name="Middendorf M."/>
            <person name="Junglen S."/>
            <person name="Misof B."/>
            <person name="Drosten C."/>
        </authorList>
    </citation>
    <scope>NUCLEOTIDE SEQUENCE</scope>
    <source>
        <strain evidence="29">OKIAV30</strain>
    </source>
</reference>
<name>A0A7D7F2E0_9RHAB</name>
<keyword evidence="9" id="KW-0949">S-adenosyl-L-methionine</keyword>
<dbReference type="GO" id="GO:0003968">
    <property type="term" value="F:RNA-directed RNA polymerase activity"/>
    <property type="evidence" value="ECO:0007669"/>
    <property type="project" value="UniProtKB-KW"/>
</dbReference>
<keyword evidence="6" id="KW-0489">Methyltransferase</keyword>
<keyword evidence="16" id="KW-0506">mRNA capping</keyword>
<reference evidence="29" key="2">
    <citation type="submission" date="2020-03" db="EMBL/GenBank/DDBJ databases">
        <authorList>
            <person name="Kafer S."/>
            <person name="Paraskevopoulou S."/>
            <person name="Zirkel F."/>
            <person name="Wieseke N."/>
            <person name="Donath A."/>
            <person name="Petersen M."/>
            <person name="Jones T.C."/>
            <person name="Liu S."/>
            <person name="Zhou X."/>
            <person name="Middendorf M."/>
            <person name="Junglen S."/>
            <person name="Misof B."/>
            <person name="Drosten C."/>
        </authorList>
    </citation>
    <scope>NUCLEOTIDE SEQUENCE</scope>
    <source>
        <strain evidence="29">OKIAV30</strain>
    </source>
</reference>
<dbReference type="EC" id="2.1.1.375" evidence="21"/>
<evidence type="ECO:0000256" key="9">
    <source>
        <dbReference type="ARBA" id="ARBA00022691"/>
    </source>
</evidence>
<keyword evidence="12" id="KW-0378">Hydrolase</keyword>
<evidence type="ECO:0000256" key="1">
    <source>
        <dbReference type="ARBA" id="ARBA00004192"/>
    </source>
</evidence>
<dbReference type="PROSITE" id="PS51590">
    <property type="entry name" value="SAM_MT_MNV_L"/>
    <property type="match status" value="1"/>
</dbReference>
<dbReference type="Pfam" id="PF00946">
    <property type="entry name" value="Mononeg_RNA_pol"/>
    <property type="match status" value="1"/>
</dbReference>
<evidence type="ECO:0000256" key="10">
    <source>
        <dbReference type="ARBA" id="ARBA00022695"/>
    </source>
</evidence>
<evidence type="ECO:0000256" key="2">
    <source>
        <dbReference type="ARBA" id="ARBA00004328"/>
    </source>
</evidence>
<feature type="domain" description="RdRp catalytic" evidence="27">
    <location>
        <begin position="582"/>
        <end position="757"/>
    </location>
</feature>
<dbReference type="GO" id="GO:0030430">
    <property type="term" value="C:host cell cytoplasm"/>
    <property type="evidence" value="ECO:0007669"/>
    <property type="project" value="UniProtKB-SubCell"/>
</dbReference>
<evidence type="ECO:0000256" key="21">
    <source>
        <dbReference type="ARBA" id="ARBA00026099"/>
    </source>
</evidence>
<evidence type="ECO:0000256" key="20">
    <source>
        <dbReference type="ARBA" id="ARBA00024499"/>
    </source>
</evidence>
<keyword evidence="11" id="KW-0547">Nucleotide-binding</keyword>
<dbReference type="GO" id="GO:0005524">
    <property type="term" value="F:ATP binding"/>
    <property type="evidence" value="ECO:0007669"/>
    <property type="project" value="UniProtKB-KW"/>
</dbReference>
<evidence type="ECO:0000256" key="6">
    <source>
        <dbReference type="ARBA" id="ARBA00022603"/>
    </source>
</evidence>
<keyword evidence="17" id="KW-1035">Host cytoplasm</keyword>